<evidence type="ECO:0000259" key="4">
    <source>
        <dbReference type="PROSITE" id="PS51857"/>
    </source>
</evidence>
<dbReference type="Proteomes" id="UP000294063">
    <property type="component" value="Unassembled WGS sequence"/>
</dbReference>
<keyword evidence="3" id="KW-1133">Transmembrane helix</keyword>
<dbReference type="Pfam" id="PF05901">
    <property type="entry name" value="Excalibur"/>
    <property type="match status" value="1"/>
</dbReference>
<proteinExistence type="predicted"/>
<dbReference type="Gene3D" id="2.40.50.140">
    <property type="entry name" value="Nucleic acid-binding proteins"/>
    <property type="match status" value="1"/>
</dbReference>
<dbReference type="InterPro" id="IPR052069">
    <property type="entry name" value="Ca-reg_mRNA-binding_domain"/>
</dbReference>
<dbReference type="PANTHER" id="PTHR12962:SF1">
    <property type="entry name" value="COLD SHOCK DOMAIN-CONTAINING PROTEIN CG9705"/>
    <property type="match status" value="1"/>
</dbReference>
<sequence length="166" mass="18527">MKGKIIKWVDDRGFGFIQSHNAAGEIFAHISQFKKGYRRPKVGDEVEFQLEYKDDKTNAKLISLVGVQPSKSRSSFVTKILVLAVITIGILGYQFFSESNVFKNDSAPLFDTTPAYENMGFSCDGKTYCSEMKSCDEAKFYIANCPNTKMDGNGDGVPCESQHCNF</sequence>
<keyword evidence="3" id="KW-0812">Transmembrane</keyword>
<keyword evidence="3" id="KW-0472">Membrane</keyword>
<dbReference type="PROSITE" id="PS51857">
    <property type="entry name" value="CSD_2"/>
    <property type="match status" value="1"/>
</dbReference>
<evidence type="ECO:0000313" key="5">
    <source>
        <dbReference type="EMBL" id="RYU46259.1"/>
    </source>
</evidence>
<dbReference type="SMART" id="SM00357">
    <property type="entry name" value="CSP"/>
    <property type="match status" value="1"/>
</dbReference>
<dbReference type="InterPro" id="IPR012340">
    <property type="entry name" value="NA-bd_OB-fold"/>
</dbReference>
<gene>
    <name evidence="6" type="ORF">ERW53_20090</name>
    <name evidence="5" type="ORF">ERW57_19350</name>
</gene>
<name>A0A4Q5KL03_9GAMM</name>
<evidence type="ECO:0000256" key="3">
    <source>
        <dbReference type="SAM" id="Phobius"/>
    </source>
</evidence>
<evidence type="ECO:0000256" key="2">
    <source>
        <dbReference type="RuleBase" id="RU000408"/>
    </source>
</evidence>
<accession>A0A4Q5KL03</accession>
<organism evidence="5 7">
    <name type="scientific">Aliivibrio finisterrensis</name>
    <dbReference type="NCBI Taxonomy" id="511998"/>
    <lineage>
        <taxon>Bacteria</taxon>
        <taxon>Pseudomonadati</taxon>
        <taxon>Pseudomonadota</taxon>
        <taxon>Gammaproteobacteria</taxon>
        <taxon>Vibrionales</taxon>
        <taxon>Vibrionaceae</taxon>
        <taxon>Aliivibrio</taxon>
    </lineage>
</organism>
<feature type="transmembrane region" description="Helical" evidence="3">
    <location>
        <begin position="76"/>
        <end position="96"/>
    </location>
</feature>
<dbReference type="AlphaFoldDB" id="A0A4Q5KL03"/>
<reference evidence="7 8" key="1">
    <citation type="submission" date="2019-02" db="EMBL/GenBank/DDBJ databases">
        <title>Genome sequences of Aliivibrio finisterrensis strains from farmed Atlantic salmon.</title>
        <authorList>
            <person name="Bowman J.P."/>
        </authorList>
    </citation>
    <scope>NUCLEOTIDE SEQUENCE [LARGE SCALE GENOMIC DNA]</scope>
    <source>
        <strain evidence="6 8">A21</strain>
        <strain evidence="5 7">A46</strain>
    </source>
</reference>
<evidence type="ECO:0000256" key="1">
    <source>
        <dbReference type="ARBA" id="ARBA00022553"/>
    </source>
</evidence>
<dbReference type="PANTHER" id="PTHR12962">
    <property type="entry name" value="CALCIUM-REGULATED HEAT STABLE PROTEIN CRHSP-24-RELATED"/>
    <property type="match status" value="1"/>
</dbReference>
<dbReference type="EMBL" id="SEZK01000106">
    <property type="protein sequence ID" value="RYU46259.1"/>
    <property type="molecule type" value="Genomic_DNA"/>
</dbReference>
<evidence type="ECO:0000313" key="6">
    <source>
        <dbReference type="EMBL" id="RYU59205.1"/>
    </source>
</evidence>
<comment type="caution">
    <text evidence="5">The sequence shown here is derived from an EMBL/GenBank/DDBJ whole genome shotgun (WGS) entry which is preliminary data.</text>
</comment>
<keyword evidence="8" id="KW-1185">Reference proteome</keyword>
<dbReference type="InterPro" id="IPR011129">
    <property type="entry name" value="CSD"/>
</dbReference>
<comment type="subcellular location">
    <subcellularLocation>
        <location evidence="2">Cytoplasm</location>
    </subcellularLocation>
</comment>
<dbReference type="Proteomes" id="UP000294166">
    <property type="component" value="Unassembled WGS sequence"/>
</dbReference>
<dbReference type="SUPFAM" id="SSF50249">
    <property type="entry name" value="Nucleic acid-binding proteins"/>
    <property type="match status" value="1"/>
</dbReference>
<dbReference type="CDD" id="cd04458">
    <property type="entry name" value="CSP_CDS"/>
    <property type="match status" value="1"/>
</dbReference>
<dbReference type="PROSITE" id="PS00352">
    <property type="entry name" value="CSD_1"/>
    <property type="match status" value="1"/>
</dbReference>
<evidence type="ECO:0000313" key="8">
    <source>
        <dbReference type="Proteomes" id="UP000294166"/>
    </source>
</evidence>
<protein>
    <submittedName>
        <fullName evidence="5">Cold-shock protein</fullName>
    </submittedName>
</protein>
<dbReference type="GO" id="GO:0043488">
    <property type="term" value="P:regulation of mRNA stability"/>
    <property type="evidence" value="ECO:0007669"/>
    <property type="project" value="TreeGrafter"/>
</dbReference>
<evidence type="ECO:0000313" key="7">
    <source>
        <dbReference type="Proteomes" id="UP000294063"/>
    </source>
</evidence>
<dbReference type="RefSeq" id="WP_065600791.1">
    <property type="nucleotide sequence ID" value="NZ_SEZK01000106.1"/>
</dbReference>
<dbReference type="GO" id="GO:0005829">
    <property type="term" value="C:cytosol"/>
    <property type="evidence" value="ECO:0007669"/>
    <property type="project" value="UniProtKB-ARBA"/>
</dbReference>
<dbReference type="EMBL" id="SEZN01000069">
    <property type="protein sequence ID" value="RYU59205.1"/>
    <property type="molecule type" value="Genomic_DNA"/>
</dbReference>
<dbReference type="InterPro" id="IPR002059">
    <property type="entry name" value="CSP_DNA-bd"/>
</dbReference>
<keyword evidence="1" id="KW-0597">Phosphoprotein</keyword>
<feature type="domain" description="CSD" evidence="4">
    <location>
        <begin position="1"/>
        <end position="69"/>
    </location>
</feature>
<dbReference type="GO" id="GO:0003730">
    <property type="term" value="F:mRNA 3'-UTR binding"/>
    <property type="evidence" value="ECO:0007669"/>
    <property type="project" value="TreeGrafter"/>
</dbReference>
<dbReference type="InterPro" id="IPR008613">
    <property type="entry name" value="Excalibur_Ca-bd_domain"/>
</dbReference>
<dbReference type="Pfam" id="PF00313">
    <property type="entry name" value="CSD"/>
    <property type="match status" value="1"/>
</dbReference>
<dbReference type="InterPro" id="IPR019844">
    <property type="entry name" value="CSD_CS"/>
</dbReference>